<evidence type="ECO:0000313" key="2">
    <source>
        <dbReference type="EMBL" id="EEN83576.1"/>
    </source>
</evidence>
<organism evidence="2 3">
    <name type="scientific">Porphyromonas endodontalis (strain ATCC 35406 / DSM 24491 / JCM 8526 / CCUG 16442 / BCRC 14492 / NCTC 13058 / HG 370)</name>
    <name type="common">Bacteroides endodontalis</name>
    <dbReference type="NCBI Taxonomy" id="553175"/>
    <lineage>
        <taxon>Bacteria</taxon>
        <taxon>Pseudomonadati</taxon>
        <taxon>Bacteroidota</taxon>
        <taxon>Bacteroidia</taxon>
        <taxon>Bacteroidales</taxon>
        <taxon>Porphyromonadaceae</taxon>
        <taxon>Porphyromonas</taxon>
    </lineage>
</organism>
<name>C3J820_POREA</name>
<dbReference type="AlphaFoldDB" id="C3J820"/>
<feature type="region of interest" description="Disordered" evidence="1">
    <location>
        <begin position="65"/>
        <end position="86"/>
    </location>
</feature>
<reference evidence="2 3" key="1">
    <citation type="submission" date="2009-04" db="EMBL/GenBank/DDBJ databases">
        <authorList>
            <person name="Sebastian Y."/>
            <person name="Madupu R."/>
            <person name="Durkin A.S."/>
            <person name="Torralba M."/>
            <person name="Methe B."/>
            <person name="Sutton G.G."/>
            <person name="Strausberg R.L."/>
            <person name="Nelson K.E."/>
        </authorList>
    </citation>
    <scope>NUCLEOTIDE SEQUENCE [LARGE SCALE GENOMIC DNA]</scope>
    <source>
        <strain evidence="3">ATCC 35406 / BCRC 14492 / JCM 8526 / NCTC 13058 / HG 370</strain>
    </source>
</reference>
<dbReference type="Proteomes" id="UP000004295">
    <property type="component" value="Unassembled WGS sequence"/>
</dbReference>
<evidence type="ECO:0000256" key="1">
    <source>
        <dbReference type="SAM" id="MobiDB-lite"/>
    </source>
</evidence>
<evidence type="ECO:0000313" key="3">
    <source>
        <dbReference type="Proteomes" id="UP000004295"/>
    </source>
</evidence>
<gene>
    <name evidence="2" type="ORF">POREN0001_1263</name>
</gene>
<dbReference type="STRING" id="553175.POREN0001_1263"/>
<comment type="caution">
    <text evidence="2">The sequence shown here is derived from an EMBL/GenBank/DDBJ whole genome shotgun (WGS) entry which is preliminary data.</text>
</comment>
<accession>C3J820</accession>
<sequence length="86" mass="10195">MATSSEAPSALSNTDFRKRAIAYTIKWRTNERKLKVDSINQIKQKPSIPPPFPPFETLRLLQEKKRKKQHTRSYILQKRFSKMHPE</sequence>
<proteinExistence type="predicted"/>
<protein>
    <submittedName>
        <fullName evidence="2">Uncharacterized protein</fullName>
    </submittedName>
</protein>
<dbReference type="EMBL" id="ACNN01000005">
    <property type="protein sequence ID" value="EEN83576.1"/>
    <property type="molecule type" value="Genomic_DNA"/>
</dbReference>
<keyword evidence="3" id="KW-1185">Reference proteome</keyword>